<accession>Q9ZXD1</accession>
<dbReference type="GO" id="GO:0003677">
    <property type="term" value="F:DNA binding"/>
    <property type="evidence" value="ECO:0007669"/>
    <property type="project" value="UniProtKB-KW"/>
</dbReference>
<dbReference type="CDD" id="cd00093">
    <property type="entry name" value="HTH_XRE"/>
    <property type="match status" value="1"/>
</dbReference>
<sequence length="92" mass="10362">MLDGKKLKLGALIKDKRKEKHLKQTEMAKALGMSRTYLSDIENGRYLPSTKTLSRIAILINLDLNVLKMTEIQVVEEGGYDRAAGTCRRQAL</sequence>
<evidence type="ECO:0000313" key="3">
    <source>
        <dbReference type="EMBL" id="BAA36661.1"/>
    </source>
</evidence>
<protein>
    <recommendedName>
        <fullName evidence="2">HTH cro/C1-type domain-containing protein</fullName>
    </recommendedName>
</protein>
<reference evidence="3 4" key="1">
    <citation type="submission" date="1998-07" db="EMBL/GenBank/DDBJ databases">
        <title>Complete nucleotide sequence of Bacillus subtilis phage phi-105.</title>
        <authorList>
            <person name="Kobayashi K."/>
            <person name="Okamura K."/>
            <person name="Inoue T."/>
            <person name="Sato T."/>
            <person name="Kobayashi Y."/>
        </authorList>
    </citation>
    <scope>NUCLEOTIDE SEQUENCE</scope>
</reference>
<proteinExistence type="predicted"/>
<evidence type="ECO:0000256" key="1">
    <source>
        <dbReference type="ARBA" id="ARBA00023125"/>
    </source>
</evidence>
<dbReference type="Proteomes" id="UP000008338">
    <property type="component" value="Segment"/>
</dbReference>
<dbReference type="SMART" id="SM00530">
    <property type="entry name" value="HTH_XRE"/>
    <property type="match status" value="1"/>
</dbReference>
<dbReference type="Pfam" id="PF01381">
    <property type="entry name" value="HTH_3"/>
    <property type="match status" value="1"/>
</dbReference>
<keyword evidence="1" id="KW-0238">DNA-binding</keyword>
<dbReference type="GeneID" id="955212"/>
<dbReference type="InterPro" id="IPR010982">
    <property type="entry name" value="Lambda_DNA-bd_dom_sf"/>
</dbReference>
<evidence type="ECO:0000259" key="2">
    <source>
        <dbReference type="PROSITE" id="PS50943"/>
    </source>
</evidence>
<dbReference type="KEGG" id="vg:955212"/>
<evidence type="ECO:0000313" key="4">
    <source>
        <dbReference type="Proteomes" id="UP000008338"/>
    </source>
</evidence>
<dbReference type="EMBL" id="AB016282">
    <property type="protein sequence ID" value="BAA36661.1"/>
    <property type="molecule type" value="Genomic_DNA"/>
</dbReference>
<dbReference type="RefSeq" id="NP_690788.1">
    <property type="nucleotide sequence ID" value="NC_004167.1"/>
</dbReference>
<organismHost>
    <name type="scientific">Bacillus subtilis</name>
    <dbReference type="NCBI Taxonomy" id="1423"/>
</organismHost>
<dbReference type="OrthoDB" id="41362at10239"/>
<dbReference type="PIR" id="T13544">
    <property type="entry name" value="T13544"/>
</dbReference>
<dbReference type="InterPro" id="IPR001387">
    <property type="entry name" value="Cro/C1-type_HTH"/>
</dbReference>
<dbReference type="PANTHER" id="PTHR46558">
    <property type="entry name" value="TRACRIPTIONAL REGULATORY PROTEIN-RELATED-RELATED"/>
    <property type="match status" value="1"/>
</dbReference>
<organism evidence="3 4">
    <name type="scientific">Bacillus phage phi105</name>
    <name type="common">Bacteriophage phi-105</name>
    <dbReference type="NCBI Taxonomy" id="10717"/>
    <lineage>
        <taxon>Viruses</taxon>
        <taxon>Duplodnaviria</taxon>
        <taxon>Heunggongvirae</taxon>
        <taxon>Uroviricota</taxon>
        <taxon>Caudoviricetes</taxon>
        <taxon>Spizizenvirus</taxon>
        <taxon>Spizizenvirus sv105</taxon>
    </lineage>
</organism>
<name>Q9ZXD1_BPPH1</name>
<dbReference type="PROSITE" id="PS50943">
    <property type="entry name" value="HTH_CROC1"/>
    <property type="match status" value="1"/>
</dbReference>
<dbReference type="SUPFAM" id="SSF47413">
    <property type="entry name" value="lambda repressor-like DNA-binding domains"/>
    <property type="match status" value="1"/>
</dbReference>
<feature type="domain" description="HTH cro/C1-type" evidence="2">
    <location>
        <begin position="13"/>
        <end position="67"/>
    </location>
</feature>
<dbReference type="PANTHER" id="PTHR46558:SF4">
    <property type="entry name" value="DNA-BIDING PHAGE PROTEIN"/>
    <property type="match status" value="1"/>
</dbReference>
<dbReference type="Gene3D" id="1.10.260.40">
    <property type="entry name" value="lambda repressor-like DNA-binding domains"/>
    <property type="match status" value="1"/>
</dbReference>